<protein>
    <submittedName>
        <fullName evidence="1">Candidapepsin-8</fullName>
    </submittedName>
</protein>
<comment type="caution">
    <text evidence="1">The sequence shown here is derived from an EMBL/GenBank/DDBJ whole genome shotgun (WGS) entry which is preliminary data.</text>
</comment>
<dbReference type="Proteomes" id="UP001152531">
    <property type="component" value="Unassembled WGS sequence"/>
</dbReference>
<sequence>MALFWLLKHSDGSVLPGGFQKRGDKIIKLDFNATAGVSNRFPADELDKRASGAVRYPLENQGMNYFADIWVGSNGEKISVDLDTGSSDLWVIDSATGLNAPYGSYDRSRSSTYRYIAPGFSITYGGGATTSGDWVSDRVSLSQDGSVTIPDLQFADATQASIPYGIFGIGLRALEDADTKYDNLPAALKKYGYIAKNAYSLYLNSKDAASGSVLFGGIDHAKYSGNLVTLPITSAYSLDVEVKRLSIGGYAINTAASATLDSGTSLSYLHPDIVAPLANSLGLKYQDGSSPFYYWDSCEQAQDLVISFNGVDITVPKEYIAGQMQNPDGSNAPSCAFLIYPETRFNILGDNFLRNAYVVYDLDDMQISLAPVRYNTEEQISVIS</sequence>
<organism evidence="1 2">
    <name type="scientific">[Candida] jaroonii</name>
    <dbReference type="NCBI Taxonomy" id="467808"/>
    <lineage>
        <taxon>Eukaryota</taxon>
        <taxon>Fungi</taxon>
        <taxon>Dikarya</taxon>
        <taxon>Ascomycota</taxon>
        <taxon>Saccharomycotina</taxon>
        <taxon>Pichiomycetes</taxon>
        <taxon>Debaryomycetaceae</taxon>
        <taxon>Yamadazyma</taxon>
    </lineage>
</organism>
<keyword evidence="2" id="KW-1185">Reference proteome</keyword>
<proteinExistence type="predicted"/>
<evidence type="ECO:0000313" key="2">
    <source>
        <dbReference type="Proteomes" id="UP001152531"/>
    </source>
</evidence>
<gene>
    <name evidence="1" type="ORF">CLIB1444_12S01772</name>
</gene>
<accession>A0ACA9YDD3</accession>
<reference evidence="1" key="1">
    <citation type="submission" date="2022-06" db="EMBL/GenBank/DDBJ databases">
        <authorList>
            <person name="Legras J.-L."/>
            <person name="Devillers H."/>
            <person name="Grondin C."/>
        </authorList>
    </citation>
    <scope>NUCLEOTIDE SEQUENCE</scope>
    <source>
        <strain evidence="1">CLIB 1444</strain>
    </source>
</reference>
<dbReference type="EMBL" id="CALSDN010000012">
    <property type="protein sequence ID" value="CAH6722989.1"/>
    <property type="molecule type" value="Genomic_DNA"/>
</dbReference>
<evidence type="ECO:0000313" key="1">
    <source>
        <dbReference type="EMBL" id="CAH6722989.1"/>
    </source>
</evidence>
<name>A0ACA9YDD3_9ASCO</name>